<dbReference type="PROSITE" id="PS00455">
    <property type="entry name" value="AMP_BINDING"/>
    <property type="match status" value="1"/>
</dbReference>
<dbReference type="GO" id="GO:0031956">
    <property type="term" value="F:medium-chain fatty acid-CoA ligase activity"/>
    <property type="evidence" value="ECO:0007669"/>
    <property type="project" value="TreeGrafter"/>
</dbReference>
<dbReference type="Gene3D" id="3.40.50.12780">
    <property type="entry name" value="N-terminal domain of ligase-like"/>
    <property type="match status" value="1"/>
</dbReference>
<keyword evidence="6" id="KW-1185">Reference proteome</keyword>
<dbReference type="InterPro" id="IPR045851">
    <property type="entry name" value="AMP-bd_C_sf"/>
</dbReference>
<dbReference type="InterPro" id="IPR042099">
    <property type="entry name" value="ANL_N_sf"/>
</dbReference>
<dbReference type="EMBL" id="SHKL01000001">
    <property type="protein sequence ID" value="RZT86525.1"/>
    <property type="molecule type" value="Genomic_DNA"/>
</dbReference>
<dbReference type="FunFam" id="3.30.300.30:FF:000008">
    <property type="entry name" value="2,3-dihydroxybenzoate-AMP ligase"/>
    <property type="match status" value="1"/>
</dbReference>
<dbReference type="Pfam" id="PF00501">
    <property type="entry name" value="AMP-binding"/>
    <property type="match status" value="1"/>
</dbReference>
<evidence type="ECO:0000259" key="4">
    <source>
        <dbReference type="Pfam" id="PF13193"/>
    </source>
</evidence>
<protein>
    <submittedName>
        <fullName evidence="5">Fatty-acyl-CoA synthase</fullName>
    </submittedName>
</protein>
<keyword evidence="2" id="KW-0436">Ligase</keyword>
<proteinExistence type="inferred from homology"/>
<dbReference type="Gene3D" id="3.30.300.30">
    <property type="match status" value="1"/>
</dbReference>
<dbReference type="PANTHER" id="PTHR43201:SF5">
    <property type="entry name" value="MEDIUM-CHAIN ACYL-COA LIGASE ACSF2, MITOCHONDRIAL"/>
    <property type="match status" value="1"/>
</dbReference>
<comment type="caution">
    <text evidence="5">The sequence shown here is derived from an EMBL/GenBank/DDBJ whole genome shotgun (WGS) entry which is preliminary data.</text>
</comment>
<dbReference type="OrthoDB" id="3172305at2"/>
<dbReference type="GO" id="GO:0006631">
    <property type="term" value="P:fatty acid metabolic process"/>
    <property type="evidence" value="ECO:0007669"/>
    <property type="project" value="TreeGrafter"/>
</dbReference>
<dbReference type="CDD" id="cd17631">
    <property type="entry name" value="FACL_FadD13-like"/>
    <property type="match status" value="1"/>
</dbReference>
<dbReference type="Proteomes" id="UP000291591">
    <property type="component" value="Unassembled WGS sequence"/>
</dbReference>
<dbReference type="Pfam" id="PF13193">
    <property type="entry name" value="AMP-binding_C"/>
    <property type="match status" value="1"/>
</dbReference>
<organism evidence="5 6">
    <name type="scientific">Pseudonocardia sediminis</name>
    <dbReference type="NCBI Taxonomy" id="1397368"/>
    <lineage>
        <taxon>Bacteria</taxon>
        <taxon>Bacillati</taxon>
        <taxon>Actinomycetota</taxon>
        <taxon>Actinomycetes</taxon>
        <taxon>Pseudonocardiales</taxon>
        <taxon>Pseudonocardiaceae</taxon>
        <taxon>Pseudonocardia</taxon>
    </lineage>
</organism>
<evidence type="ECO:0000256" key="2">
    <source>
        <dbReference type="ARBA" id="ARBA00022598"/>
    </source>
</evidence>
<dbReference type="RefSeq" id="WP_130290812.1">
    <property type="nucleotide sequence ID" value="NZ_SHKL01000001.1"/>
</dbReference>
<name>A0A4Q7UXL6_PSEST</name>
<feature type="domain" description="AMP-dependent synthetase/ligase" evidence="3">
    <location>
        <begin position="11"/>
        <end position="362"/>
    </location>
</feature>
<comment type="similarity">
    <text evidence="1">Belongs to the ATP-dependent AMP-binding enzyme family.</text>
</comment>
<evidence type="ECO:0000259" key="3">
    <source>
        <dbReference type="Pfam" id="PF00501"/>
    </source>
</evidence>
<accession>A0A4Q7UXL6</accession>
<sequence length="501" mass="53155">MRDQGLGSWLHRRARTCAERPAWSGDGPDGQRFTYAEAAARCDRLAHGLRSLGVERGDRVAYLGPNHPSFLETLFATAALGAVFVPLNFRLTTSELAHLVEDSGTRVLVAADGFADADLAVETVVDPVRYAALVSGPVQAAEQGPVDEPVSLDDPAVILYTSGTTGRPKGAVLTHGNLTWNSVNVLLDVDIRVDEKALVYTPLFHSAALGMVSLPVLLRGGELALCSAFDPETVLRRISDEGVTLMFGVPATYDAVAARPEFAGADLSRMRTLLCGGAPVPASTIRTWLARDLVFLQGYGMTEASPGVLLLDAAHAQSKAGSAGVPHFFTDVRVAGPDGASVSPGDRGEVLVAGPHVMDGYWQRPEATAEVLDGEGWFHSGDVATVDDDGYVRIVDRIKDMIISGGENVYPAEVESAIHDFPGVAECAVVGMPDERWGEVGRAVVVPSPGAEVDPEALLAFLRERLAGYKVPRSVVFSGALPRTPSGKIRKRDVAASQRST</sequence>
<evidence type="ECO:0000313" key="5">
    <source>
        <dbReference type="EMBL" id="RZT86525.1"/>
    </source>
</evidence>
<evidence type="ECO:0000313" key="6">
    <source>
        <dbReference type="Proteomes" id="UP000291591"/>
    </source>
</evidence>
<gene>
    <name evidence="5" type="ORF">EV383_3422</name>
</gene>
<evidence type="ECO:0000256" key="1">
    <source>
        <dbReference type="ARBA" id="ARBA00006432"/>
    </source>
</evidence>
<dbReference type="InterPro" id="IPR000873">
    <property type="entry name" value="AMP-dep_synth/lig_dom"/>
</dbReference>
<dbReference type="AlphaFoldDB" id="A0A4Q7UXL6"/>
<dbReference type="InterPro" id="IPR025110">
    <property type="entry name" value="AMP-bd_C"/>
</dbReference>
<feature type="domain" description="AMP-binding enzyme C-terminal" evidence="4">
    <location>
        <begin position="413"/>
        <end position="488"/>
    </location>
</feature>
<reference evidence="5 6" key="1">
    <citation type="submission" date="2019-02" db="EMBL/GenBank/DDBJ databases">
        <title>Sequencing the genomes of 1000 actinobacteria strains.</title>
        <authorList>
            <person name="Klenk H.-P."/>
        </authorList>
    </citation>
    <scope>NUCLEOTIDE SEQUENCE [LARGE SCALE GENOMIC DNA]</scope>
    <source>
        <strain evidence="5 6">DSM 45779</strain>
    </source>
</reference>
<dbReference type="SUPFAM" id="SSF56801">
    <property type="entry name" value="Acetyl-CoA synthetase-like"/>
    <property type="match status" value="1"/>
</dbReference>
<dbReference type="PANTHER" id="PTHR43201">
    <property type="entry name" value="ACYL-COA SYNTHETASE"/>
    <property type="match status" value="1"/>
</dbReference>
<dbReference type="InterPro" id="IPR020845">
    <property type="entry name" value="AMP-binding_CS"/>
</dbReference>